<feature type="region of interest" description="Disordered" evidence="1">
    <location>
        <begin position="233"/>
        <end position="285"/>
    </location>
</feature>
<accession>A0A4U5N0P6</accession>
<evidence type="ECO:0000313" key="2">
    <source>
        <dbReference type="EMBL" id="TKR75841.1"/>
    </source>
</evidence>
<feature type="compositionally biased region" description="Acidic residues" evidence="1">
    <location>
        <begin position="234"/>
        <end position="256"/>
    </location>
</feature>
<dbReference type="EMBL" id="AZBU02000005">
    <property type="protein sequence ID" value="TKR75841.1"/>
    <property type="molecule type" value="Genomic_DNA"/>
</dbReference>
<keyword evidence="3" id="KW-1185">Reference proteome</keyword>
<sequence length="296" mass="34760">MYHCMVPHIRFEQHAVIKNGKLDDLATLKNLRDKYRISQQMFGLMLIAGGHEKAFVYLQPFIGVDSVYAGESMCKHLKQAVCLVHKLFFLEWLEESDERTYMVSIHVLLNLCIDRNWIDGIKFMARIIQWVKRRNVFRTNWLEVMVTANYRVLSEEMNDLKNPASRIACQHLHAFFWGGDRQKVAISLIRFRQQRRFPNKRLEVRVAPRPAARFREMGCCGDMEDHYYNRCNAEDDSEEEEEDQNQQDSEDTSEESSENRNAEDKDYEADSENDDEEEDASPALKRARIELAGKVL</sequence>
<reference evidence="2 3" key="1">
    <citation type="journal article" date="2015" name="Genome Biol.">
        <title>Comparative genomics of Steinernema reveals deeply conserved gene regulatory networks.</title>
        <authorList>
            <person name="Dillman A.R."/>
            <person name="Macchietto M."/>
            <person name="Porter C.F."/>
            <person name="Rogers A."/>
            <person name="Williams B."/>
            <person name="Antoshechkin I."/>
            <person name="Lee M.M."/>
            <person name="Goodwin Z."/>
            <person name="Lu X."/>
            <person name="Lewis E.E."/>
            <person name="Goodrich-Blair H."/>
            <person name="Stock S.P."/>
            <person name="Adams B.J."/>
            <person name="Sternberg P.W."/>
            <person name="Mortazavi A."/>
        </authorList>
    </citation>
    <scope>NUCLEOTIDE SEQUENCE [LARGE SCALE GENOMIC DNA]</scope>
    <source>
        <strain evidence="2 3">ALL</strain>
    </source>
</reference>
<organism evidence="2 3">
    <name type="scientific">Steinernema carpocapsae</name>
    <name type="common">Entomopathogenic nematode</name>
    <dbReference type="NCBI Taxonomy" id="34508"/>
    <lineage>
        <taxon>Eukaryota</taxon>
        <taxon>Metazoa</taxon>
        <taxon>Ecdysozoa</taxon>
        <taxon>Nematoda</taxon>
        <taxon>Chromadorea</taxon>
        <taxon>Rhabditida</taxon>
        <taxon>Tylenchina</taxon>
        <taxon>Panagrolaimomorpha</taxon>
        <taxon>Strongyloidoidea</taxon>
        <taxon>Steinernematidae</taxon>
        <taxon>Steinernema</taxon>
    </lineage>
</organism>
<comment type="caution">
    <text evidence="2">The sequence shown here is derived from an EMBL/GenBank/DDBJ whole genome shotgun (WGS) entry which is preliminary data.</text>
</comment>
<evidence type="ECO:0000256" key="1">
    <source>
        <dbReference type="SAM" id="MobiDB-lite"/>
    </source>
</evidence>
<proteinExistence type="predicted"/>
<feature type="compositionally biased region" description="Acidic residues" evidence="1">
    <location>
        <begin position="265"/>
        <end position="280"/>
    </location>
</feature>
<name>A0A4U5N0P6_STECR</name>
<dbReference type="Proteomes" id="UP000298663">
    <property type="component" value="Unassembled WGS sequence"/>
</dbReference>
<protein>
    <submittedName>
        <fullName evidence="2">Uncharacterized protein</fullName>
    </submittedName>
</protein>
<gene>
    <name evidence="2" type="ORF">L596_017077</name>
</gene>
<dbReference type="AlphaFoldDB" id="A0A4U5N0P6"/>
<reference evidence="2 3" key="2">
    <citation type="journal article" date="2019" name="G3 (Bethesda)">
        <title>Hybrid Assembly of the Genome of the Entomopathogenic Nematode Steinernema carpocapsae Identifies the X-Chromosome.</title>
        <authorList>
            <person name="Serra L."/>
            <person name="Macchietto M."/>
            <person name="Macias-Munoz A."/>
            <person name="McGill C.J."/>
            <person name="Rodriguez I.M."/>
            <person name="Rodriguez B."/>
            <person name="Murad R."/>
            <person name="Mortazavi A."/>
        </authorList>
    </citation>
    <scope>NUCLEOTIDE SEQUENCE [LARGE SCALE GENOMIC DNA]</scope>
    <source>
        <strain evidence="2 3">ALL</strain>
    </source>
</reference>
<evidence type="ECO:0000313" key="3">
    <source>
        <dbReference type="Proteomes" id="UP000298663"/>
    </source>
</evidence>